<evidence type="ECO:0000313" key="3">
    <source>
        <dbReference type="Proteomes" id="UP000050424"/>
    </source>
</evidence>
<reference evidence="2 3" key="1">
    <citation type="submission" date="2015-09" db="EMBL/GenBank/DDBJ databases">
        <title>Draft genome of a European isolate of the apple canker pathogen Neonectria ditissima.</title>
        <authorList>
            <person name="Gomez-Cortecero A."/>
            <person name="Harrison R.J."/>
            <person name="Armitage A.D."/>
        </authorList>
    </citation>
    <scope>NUCLEOTIDE SEQUENCE [LARGE SCALE GENOMIC DNA]</scope>
    <source>
        <strain evidence="2 3">R09/05</strain>
    </source>
</reference>
<protein>
    <recommendedName>
        <fullName evidence="4">Arrestin-like N-terminal domain-containing protein</fullName>
    </recommendedName>
</protein>
<evidence type="ECO:0000256" key="1">
    <source>
        <dbReference type="SAM" id="MobiDB-lite"/>
    </source>
</evidence>
<accession>A0A0P7BQ10</accession>
<name>A0A0P7BQ10_9HYPO</name>
<evidence type="ECO:0008006" key="4">
    <source>
        <dbReference type="Google" id="ProtNLM"/>
    </source>
</evidence>
<dbReference type="AlphaFoldDB" id="A0A0P7BQ10"/>
<keyword evidence="3" id="KW-1185">Reference proteome</keyword>
<proteinExistence type="predicted"/>
<evidence type="ECO:0000313" key="2">
    <source>
        <dbReference type="EMBL" id="KPM42951.1"/>
    </source>
</evidence>
<gene>
    <name evidence="2" type="ORF">AK830_g3624</name>
</gene>
<dbReference type="Gene3D" id="2.60.40.640">
    <property type="match status" value="1"/>
</dbReference>
<dbReference type="Proteomes" id="UP000050424">
    <property type="component" value="Unassembled WGS sequence"/>
</dbReference>
<dbReference type="InterPro" id="IPR014752">
    <property type="entry name" value="Arrestin-like_C"/>
</dbReference>
<organism evidence="2 3">
    <name type="scientific">Neonectria ditissima</name>
    <dbReference type="NCBI Taxonomy" id="78410"/>
    <lineage>
        <taxon>Eukaryota</taxon>
        <taxon>Fungi</taxon>
        <taxon>Dikarya</taxon>
        <taxon>Ascomycota</taxon>
        <taxon>Pezizomycotina</taxon>
        <taxon>Sordariomycetes</taxon>
        <taxon>Hypocreomycetidae</taxon>
        <taxon>Hypocreales</taxon>
        <taxon>Nectriaceae</taxon>
        <taxon>Neonectria</taxon>
    </lineage>
</organism>
<dbReference type="EMBL" id="LKCW01000040">
    <property type="protein sequence ID" value="KPM42951.1"/>
    <property type="molecule type" value="Genomic_DNA"/>
</dbReference>
<sequence>MPQTLPTLNPRFGIRLSGSRSEYAPGDTIAGCVFRKAHTVSPSASVDISLHGRAKSKMSVGRGDGSSRIYRGRFNLINVPDNTQTVFEGPLHIPSADEEQIWPFSLVIPTYVDPSTLGANYRQHSYLSIEELDVATHDLPSTFNSRQYGTRSHKEGFVEYYLQAEMRLTTQGSTDTHEAILPVVLKTRDLNPPIVDFKLKSYRNSHSVASHRLVPGKRNEQLSLSQKTQQLFGSSRVPTMHFELQVNVPTVIQLENPNPLPFQVRVVPNWEKSSKILNRAPPLARVTELSMVIVARTEVKCSSGVKVLDADTRGKLDLRLEDAIAERQDPIFVPCTPDGPPGDVGEVLNLRIGRCGRLGKPSEYDTLNPSFKTYNICHDHCLVWSMTVRMAGVDTKTRAVQPITIIAASDDGVEAQAATGLQHEETWMTPPADAQAPPSFFQVQQEDVRRRESEGGNGVQIGASQS</sequence>
<dbReference type="OrthoDB" id="2333384at2759"/>
<comment type="caution">
    <text evidence="2">The sequence shown here is derived from an EMBL/GenBank/DDBJ whole genome shotgun (WGS) entry which is preliminary data.</text>
</comment>
<feature type="region of interest" description="Disordered" evidence="1">
    <location>
        <begin position="444"/>
        <end position="466"/>
    </location>
</feature>